<keyword evidence="5" id="KW-1185">Reference proteome</keyword>
<gene>
    <name evidence="4" type="ORF">PPRIM_AZ9-3.1.T1330010</name>
</gene>
<feature type="domain" description="FAM13A-like" evidence="3">
    <location>
        <begin position="182"/>
        <end position="249"/>
    </location>
</feature>
<dbReference type="Proteomes" id="UP000688137">
    <property type="component" value="Unassembled WGS sequence"/>
</dbReference>
<accession>A0A8S1PVI6</accession>
<evidence type="ECO:0000313" key="5">
    <source>
        <dbReference type="Proteomes" id="UP000688137"/>
    </source>
</evidence>
<evidence type="ECO:0000256" key="2">
    <source>
        <dbReference type="SAM" id="MobiDB-lite"/>
    </source>
</evidence>
<feature type="compositionally biased region" description="Low complexity" evidence="2">
    <location>
        <begin position="39"/>
        <end position="50"/>
    </location>
</feature>
<name>A0A8S1PVI6_PARPR</name>
<feature type="compositionally biased region" description="Polar residues" evidence="2">
    <location>
        <begin position="51"/>
        <end position="66"/>
    </location>
</feature>
<dbReference type="PANTHER" id="PTHR15904:SF17">
    <property type="entry name" value="RHO-GAP DOMAIN-CONTAINING PROTEIN"/>
    <property type="match status" value="1"/>
</dbReference>
<evidence type="ECO:0000259" key="3">
    <source>
        <dbReference type="Pfam" id="PF26116"/>
    </source>
</evidence>
<comment type="caution">
    <text evidence="4">The sequence shown here is derived from an EMBL/GenBank/DDBJ whole genome shotgun (WGS) entry which is preliminary data.</text>
</comment>
<evidence type="ECO:0000256" key="1">
    <source>
        <dbReference type="SAM" id="Coils"/>
    </source>
</evidence>
<dbReference type="InterPro" id="IPR039102">
    <property type="entry name" value="FAM13"/>
</dbReference>
<feature type="coiled-coil region" evidence="1">
    <location>
        <begin position="180"/>
        <end position="245"/>
    </location>
</feature>
<dbReference type="PANTHER" id="PTHR15904">
    <property type="entry name" value="FAM13"/>
    <property type="match status" value="1"/>
</dbReference>
<sequence>MEIDILNELLTESVAKLFNPRAVYNFKKPNPVYDNYQKNSNNTSSTSISSMQSDQPKFEQPQQKLSNPPTIEQWVNIIGPQKLQESLNKLNIDLAKLTKRDLEMMSMDQLQNEKKRVKNELKFYDANFQSIFNRFPLRNEKEPMRPLYIYYKKLKQQIDKVIQNPGIQIPTYKQSTNNTQGEIQKRIEDLKKTRAELRDKLNNFQNEFTTTHNRRIRFHKDIAPVEKEYKLYKEIKNEIQKLENILQKK</sequence>
<feature type="region of interest" description="Disordered" evidence="2">
    <location>
        <begin position="32"/>
        <end position="66"/>
    </location>
</feature>
<organism evidence="4 5">
    <name type="scientific">Paramecium primaurelia</name>
    <dbReference type="NCBI Taxonomy" id="5886"/>
    <lineage>
        <taxon>Eukaryota</taxon>
        <taxon>Sar</taxon>
        <taxon>Alveolata</taxon>
        <taxon>Ciliophora</taxon>
        <taxon>Intramacronucleata</taxon>
        <taxon>Oligohymenophorea</taxon>
        <taxon>Peniculida</taxon>
        <taxon>Parameciidae</taxon>
        <taxon>Paramecium</taxon>
    </lineage>
</organism>
<dbReference type="InterPro" id="IPR059029">
    <property type="entry name" value="FAM13A_dom"/>
</dbReference>
<dbReference type="EMBL" id="CAJJDM010000136">
    <property type="protein sequence ID" value="CAD8107126.1"/>
    <property type="molecule type" value="Genomic_DNA"/>
</dbReference>
<evidence type="ECO:0000313" key="4">
    <source>
        <dbReference type="EMBL" id="CAD8107126.1"/>
    </source>
</evidence>
<dbReference type="Pfam" id="PF26116">
    <property type="entry name" value="FAM13A"/>
    <property type="match status" value="2"/>
</dbReference>
<protein>
    <recommendedName>
        <fullName evidence="3">FAM13A-like domain-containing protein</fullName>
    </recommendedName>
</protein>
<reference evidence="4" key="1">
    <citation type="submission" date="2021-01" db="EMBL/GenBank/DDBJ databases">
        <authorList>
            <consortium name="Genoscope - CEA"/>
            <person name="William W."/>
        </authorList>
    </citation>
    <scope>NUCLEOTIDE SEQUENCE</scope>
</reference>
<dbReference type="AlphaFoldDB" id="A0A8S1PVI6"/>
<proteinExistence type="predicted"/>
<keyword evidence="1" id="KW-0175">Coiled coil</keyword>
<feature type="coiled-coil region" evidence="1">
    <location>
        <begin position="100"/>
        <end position="127"/>
    </location>
</feature>
<feature type="domain" description="FAM13A-like" evidence="3">
    <location>
        <begin position="104"/>
        <end position="160"/>
    </location>
</feature>